<dbReference type="EMBL" id="SWKU01000016">
    <property type="protein sequence ID" value="KAF2999771.1"/>
    <property type="molecule type" value="Genomic_DNA"/>
</dbReference>
<keyword evidence="4 7" id="KW-0472">Membrane</keyword>
<dbReference type="PANTHER" id="PTHR12265">
    <property type="entry name" value="TRANSMEMBRANE PROTEIN 53"/>
    <property type="match status" value="1"/>
</dbReference>
<gene>
    <name evidence="8" type="ORF">E8E13_005416</name>
</gene>
<keyword evidence="3 7" id="KW-1133">Transmembrane helix</keyword>
<organism evidence="8 9">
    <name type="scientific">Curvularia kusanoi</name>
    <name type="common">Cochliobolus kusanoi</name>
    <dbReference type="NCBI Taxonomy" id="90978"/>
    <lineage>
        <taxon>Eukaryota</taxon>
        <taxon>Fungi</taxon>
        <taxon>Dikarya</taxon>
        <taxon>Ascomycota</taxon>
        <taxon>Pezizomycotina</taxon>
        <taxon>Dothideomycetes</taxon>
        <taxon>Pleosporomycetidae</taxon>
        <taxon>Pleosporales</taxon>
        <taxon>Pleosporineae</taxon>
        <taxon>Pleosporaceae</taxon>
        <taxon>Curvularia</taxon>
    </lineage>
</organism>
<name>A0A9P4W6Z0_CURKU</name>
<keyword evidence="9" id="KW-1185">Reference proteome</keyword>
<evidence type="ECO:0000313" key="8">
    <source>
        <dbReference type="EMBL" id="KAF2999771.1"/>
    </source>
</evidence>
<evidence type="ECO:0000313" key="9">
    <source>
        <dbReference type="Proteomes" id="UP000801428"/>
    </source>
</evidence>
<keyword evidence="5" id="KW-0539">Nucleus</keyword>
<sequence>MVKAKVPHDAIPGFELIAPTIWDRIPSTPSTPTEDVSAPSLILLMTWTGAHGRHISKYTTEYAKLFPSSHIMVITTSSADFLFRSPKRKQHRLQPAVKYILNLQHIPCRNTGGILMHVFSEGGNNKACELATAYQRSTGTRLPLSALYLDSTPGHPRYLRLCSALAKSFPPIPVIKQLATVIATIMLGLVWILYHGFVGYENNPVTKSRKQLLDPGLFDLQVPRCYLYSKADALISWLDIYEHAGESMEHSGCVTEVIFENSDHVDHARAEPTRYWDAVTSVWTQAQEKSDYSGGDEKTPRATTLTLRDSQLPKFDFEFDITDSTVSMPSKAFIKKTRWSSGASSDLTLLPSLPPTPSPERMLAVEQRLWRDGFI</sequence>
<dbReference type="GO" id="GO:0031965">
    <property type="term" value="C:nuclear membrane"/>
    <property type="evidence" value="ECO:0007669"/>
    <property type="project" value="UniProtKB-SubCell"/>
</dbReference>
<accession>A0A9P4W6Z0</accession>
<comment type="subcellular location">
    <subcellularLocation>
        <location evidence="6">Endomembrane system</location>
        <topology evidence="6">Single-pass membrane protein</topology>
    </subcellularLocation>
    <subcellularLocation>
        <location evidence="1">Nucleus membrane</location>
    </subcellularLocation>
</comment>
<dbReference type="Proteomes" id="UP000801428">
    <property type="component" value="Unassembled WGS sequence"/>
</dbReference>
<dbReference type="InterPro" id="IPR008547">
    <property type="entry name" value="DUF829_TMEM53"/>
</dbReference>
<dbReference type="OrthoDB" id="77878at2759"/>
<proteinExistence type="predicted"/>
<dbReference type="Pfam" id="PF05705">
    <property type="entry name" value="DUF829"/>
    <property type="match status" value="1"/>
</dbReference>
<evidence type="ECO:0000256" key="3">
    <source>
        <dbReference type="ARBA" id="ARBA00022989"/>
    </source>
</evidence>
<evidence type="ECO:0000256" key="6">
    <source>
        <dbReference type="ARBA" id="ARBA00037847"/>
    </source>
</evidence>
<evidence type="ECO:0000256" key="1">
    <source>
        <dbReference type="ARBA" id="ARBA00004126"/>
    </source>
</evidence>
<evidence type="ECO:0000256" key="7">
    <source>
        <dbReference type="SAM" id="Phobius"/>
    </source>
</evidence>
<keyword evidence="2 7" id="KW-0812">Transmembrane</keyword>
<protein>
    <submittedName>
        <fullName evidence="8">Uncharacterized protein</fullName>
    </submittedName>
</protein>
<reference evidence="8" key="1">
    <citation type="submission" date="2019-04" db="EMBL/GenBank/DDBJ databases">
        <title>Sequencing of skin fungus with MAO and IRED activity.</title>
        <authorList>
            <person name="Marsaioli A.J."/>
            <person name="Bonatto J.M.C."/>
            <person name="Reis Junior O."/>
        </authorList>
    </citation>
    <scope>NUCLEOTIDE SEQUENCE</scope>
    <source>
        <strain evidence="8">30M1</strain>
    </source>
</reference>
<evidence type="ECO:0000256" key="2">
    <source>
        <dbReference type="ARBA" id="ARBA00022692"/>
    </source>
</evidence>
<evidence type="ECO:0000256" key="5">
    <source>
        <dbReference type="ARBA" id="ARBA00023242"/>
    </source>
</evidence>
<evidence type="ECO:0000256" key="4">
    <source>
        <dbReference type="ARBA" id="ARBA00023136"/>
    </source>
</evidence>
<dbReference type="PANTHER" id="PTHR12265:SF30">
    <property type="entry name" value="TRANSMEMBRANE PROTEIN 53"/>
    <property type="match status" value="1"/>
</dbReference>
<feature type="transmembrane region" description="Helical" evidence="7">
    <location>
        <begin position="178"/>
        <end position="200"/>
    </location>
</feature>
<dbReference type="AlphaFoldDB" id="A0A9P4W6Z0"/>
<comment type="caution">
    <text evidence="8">The sequence shown here is derived from an EMBL/GenBank/DDBJ whole genome shotgun (WGS) entry which is preliminary data.</text>
</comment>